<keyword evidence="2" id="KW-1185">Reference proteome</keyword>
<accession>A0A8S1X1S3</accession>
<organism evidence="1 2">
    <name type="scientific">Paramecium octaurelia</name>
    <dbReference type="NCBI Taxonomy" id="43137"/>
    <lineage>
        <taxon>Eukaryota</taxon>
        <taxon>Sar</taxon>
        <taxon>Alveolata</taxon>
        <taxon>Ciliophora</taxon>
        <taxon>Intramacronucleata</taxon>
        <taxon>Oligohymenophorea</taxon>
        <taxon>Peniculida</taxon>
        <taxon>Parameciidae</taxon>
        <taxon>Paramecium</taxon>
    </lineage>
</organism>
<proteinExistence type="predicted"/>
<sequence length="144" mass="17188">MSWQVLTSENLNQDINKKEYGFTSLRKQNCTQRQFQQLFKIHNYTCLQISNIQSLKIISSIFQNVAYKSSSSMIVIGEKSIIIQFISQCLIWRRICNFRFNQSKLDKIRIYVQSNQIWRQSSIITIFIINIKRQDEFIAKNQDH</sequence>
<reference evidence="1" key="1">
    <citation type="submission" date="2021-01" db="EMBL/GenBank/DDBJ databases">
        <authorList>
            <consortium name="Genoscope - CEA"/>
            <person name="William W."/>
        </authorList>
    </citation>
    <scope>NUCLEOTIDE SEQUENCE</scope>
</reference>
<name>A0A8S1X1S3_PAROT</name>
<dbReference type="AlphaFoldDB" id="A0A8S1X1S3"/>
<dbReference type="EMBL" id="CAJJDP010000111">
    <property type="protein sequence ID" value="CAD8196124.1"/>
    <property type="molecule type" value="Genomic_DNA"/>
</dbReference>
<gene>
    <name evidence="1" type="ORF">POCTA_138.1.T1110007</name>
</gene>
<dbReference type="Proteomes" id="UP000683925">
    <property type="component" value="Unassembled WGS sequence"/>
</dbReference>
<comment type="caution">
    <text evidence="1">The sequence shown here is derived from an EMBL/GenBank/DDBJ whole genome shotgun (WGS) entry which is preliminary data.</text>
</comment>
<evidence type="ECO:0000313" key="2">
    <source>
        <dbReference type="Proteomes" id="UP000683925"/>
    </source>
</evidence>
<protein>
    <submittedName>
        <fullName evidence="1">Uncharacterized protein</fullName>
    </submittedName>
</protein>
<evidence type="ECO:0000313" key="1">
    <source>
        <dbReference type="EMBL" id="CAD8196124.1"/>
    </source>
</evidence>